<dbReference type="Gene3D" id="3.80.10.10">
    <property type="entry name" value="Ribonuclease Inhibitor"/>
    <property type="match status" value="1"/>
</dbReference>
<dbReference type="FunFam" id="3.40.50.300:FF:001091">
    <property type="entry name" value="Probable disease resistance protein At1g61300"/>
    <property type="match status" value="1"/>
</dbReference>
<keyword evidence="7" id="KW-0732">Signal</keyword>
<feature type="signal peptide" evidence="7">
    <location>
        <begin position="1"/>
        <end position="18"/>
    </location>
</feature>
<evidence type="ECO:0000259" key="8">
    <source>
        <dbReference type="Pfam" id="PF00931"/>
    </source>
</evidence>
<dbReference type="PRINTS" id="PR00364">
    <property type="entry name" value="DISEASERSIST"/>
</dbReference>
<keyword evidence="5" id="KW-0611">Plant defense</keyword>
<dbReference type="InterPro" id="IPR055414">
    <property type="entry name" value="LRR_R13L4/SHOC2-like"/>
</dbReference>
<dbReference type="Gene3D" id="1.10.10.10">
    <property type="entry name" value="Winged helix-like DNA-binding domain superfamily/Winged helix DNA-binding domain"/>
    <property type="match status" value="1"/>
</dbReference>
<comment type="similarity">
    <text evidence="1">Belongs to the disease resistance NB-LRR family.</text>
</comment>
<dbReference type="InterPro" id="IPR041118">
    <property type="entry name" value="Rx_N"/>
</dbReference>
<feature type="domain" description="Disease resistance N-terminal" evidence="9">
    <location>
        <begin position="11"/>
        <end position="93"/>
    </location>
</feature>
<dbReference type="GO" id="GO:0051607">
    <property type="term" value="P:defense response to virus"/>
    <property type="evidence" value="ECO:0007669"/>
    <property type="project" value="UniProtKB-ARBA"/>
</dbReference>
<keyword evidence="2" id="KW-0433">Leucine-rich repeat</keyword>
<dbReference type="GO" id="GO:0005524">
    <property type="term" value="F:ATP binding"/>
    <property type="evidence" value="ECO:0007669"/>
    <property type="project" value="UniProtKB-KW"/>
</dbReference>
<proteinExistence type="inferred from homology"/>
<keyword evidence="3" id="KW-0677">Repeat</keyword>
<dbReference type="InterPro" id="IPR044974">
    <property type="entry name" value="Disease_R_plants"/>
</dbReference>
<sequence length="943" mass="107869">MAEIAITVALFLAEEVLSSLDIWNLRKNLRGGVENLKTWLNTMQAYLTDMEGNEGNAVQQDRIKQVRNVAYDIEDLLDELMRHAPRRYHRHEFRNKAREFLHSSLHGFLLHEIPSKIKEIKTKIDEIAALDLVREPTRVGLPDEGSSSASSVERQVTPQILEDDEIFGFDEPKEKLVRQLTEGDSRRLTISVVGPAGSGKTVLVKNVYESKKVQGLFDSLAWVHVSRFFDIKKLVSSMLKQFGESTRERTPNEGADKESELRNYLQQKRYFLVLDDIWDINDWKRIQNVLPNGCSGSRIIVTTQKRDIASFCVESVDYVHTLNFLEWPEAWGLFHKKAFQTSNGKCPPELVDWAEKIVIKCEGSPLAIVAVSGLLSKKQQLPNEWKKLHDSLGSEIQTHSNLSIIRKVLLPSYKDLPSSHKSCFLYFSIFPQDKSIKRGKLIRLWVAEGFVTKKGGKTPEEVAEDHLNELIGRNLVLANNWDFDGRVSSCRVQNLVLEFLVSKSEDEHFVSILPEPNTSPGDKVRRLSIHNACPTLSQSKSFTSVRSTFLFTWKTLSPSHIKSLLDKFTLLKVLDLEDAPLDIFPEQIVNLTLLRYLSLRHTNIKVVPKSIKKLSNLETLDLKQTCVTELPERISLLRRLRHLLVYRSDVKNYDTLDSVQGVRMSPGIADLTNLQKLSLVKVDEHRKIIKQLGALTQLRKLGLLDLKREDGKDLCESIQNMQNLLTLDLSSISKEVCLDLDGMPRPPPHLQRLYLKGHLQKLPGWISSLNDLVRIGLQWSKLQHTPLEVLEQLPNLMELQMIDAFTGDQLVFEAERFKKLKILHIQQFDGLNMVVIQQGAMPELQKLTLWKCVNLKMLPLGIDSLTHLEELLLYDMPNEFMSRLRKTNEDQSFLMPLVKWNLPYPAVNTTWPAEVQERWLHGSTVECELDFAASQLGSAKSFK</sequence>
<evidence type="ECO:0000313" key="13">
    <source>
        <dbReference type="Proteomes" id="UP000325577"/>
    </source>
</evidence>
<dbReference type="PANTHER" id="PTHR23155:SF1205">
    <property type="entry name" value="DISEASE RESISTANCE PROTEIN RPM1"/>
    <property type="match status" value="1"/>
</dbReference>
<dbReference type="SUPFAM" id="SSF52540">
    <property type="entry name" value="P-loop containing nucleoside triphosphate hydrolases"/>
    <property type="match status" value="1"/>
</dbReference>
<dbReference type="SUPFAM" id="SSF52058">
    <property type="entry name" value="L domain-like"/>
    <property type="match status" value="1"/>
</dbReference>
<evidence type="ECO:0000256" key="1">
    <source>
        <dbReference type="ARBA" id="ARBA00008894"/>
    </source>
</evidence>
<feature type="domain" description="NB-ARC" evidence="8">
    <location>
        <begin position="170"/>
        <end position="342"/>
    </location>
</feature>
<evidence type="ECO:0000259" key="11">
    <source>
        <dbReference type="Pfam" id="PF23598"/>
    </source>
</evidence>
<protein>
    <recommendedName>
        <fullName evidence="14">NB-ARC domain-containing protein</fullName>
    </recommendedName>
</protein>
<dbReference type="AlphaFoldDB" id="A0A5J5A7P2"/>
<evidence type="ECO:0000256" key="4">
    <source>
        <dbReference type="ARBA" id="ARBA00022741"/>
    </source>
</evidence>
<dbReference type="EMBL" id="CM018046">
    <property type="protein sequence ID" value="KAA8527105.1"/>
    <property type="molecule type" value="Genomic_DNA"/>
</dbReference>
<evidence type="ECO:0000256" key="5">
    <source>
        <dbReference type="ARBA" id="ARBA00022821"/>
    </source>
</evidence>
<dbReference type="Gene3D" id="1.20.5.4130">
    <property type="match status" value="1"/>
</dbReference>
<evidence type="ECO:0000259" key="10">
    <source>
        <dbReference type="Pfam" id="PF23559"/>
    </source>
</evidence>
<reference evidence="12 13" key="1">
    <citation type="submission" date="2019-09" db="EMBL/GenBank/DDBJ databases">
        <title>A chromosome-level genome assembly of the Chinese tupelo Nyssa sinensis.</title>
        <authorList>
            <person name="Yang X."/>
            <person name="Kang M."/>
            <person name="Yang Y."/>
            <person name="Xiong H."/>
            <person name="Wang M."/>
            <person name="Zhang Z."/>
            <person name="Wang Z."/>
            <person name="Wu H."/>
            <person name="Ma T."/>
            <person name="Liu J."/>
            <person name="Xi Z."/>
        </authorList>
    </citation>
    <scope>NUCLEOTIDE SEQUENCE [LARGE SCALE GENOMIC DNA]</scope>
    <source>
        <strain evidence="12">J267</strain>
        <tissue evidence="12">Leaf</tissue>
    </source>
</reference>
<keyword evidence="13" id="KW-1185">Reference proteome</keyword>
<dbReference type="OrthoDB" id="690341at2759"/>
<dbReference type="CDD" id="cd14798">
    <property type="entry name" value="RX-CC_like"/>
    <property type="match status" value="1"/>
</dbReference>
<dbReference type="InterPro" id="IPR002182">
    <property type="entry name" value="NB-ARC"/>
</dbReference>
<dbReference type="InterPro" id="IPR042197">
    <property type="entry name" value="Apaf_helical"/>
</dbReference>
<dbReference type="Pfam" id="PF23598">
    <property type="entry name" value="LRR_14"/>
    <property type="match status" value="1"/>
</dbReference>
<feature type="domain" description="Disease resistance protein winged helix" evidence="10">
    <location>
        <begin position="429"/>
        <end position="499"/>
    </location>
</feature>
<feature type="chain" id="PRO_5023944627" description="NB-ARC domain-containing protein" evidence="7">
    <location>
        <begin position="19"/>
        <end position="943"/>
    </location>
</feature>
<evidence type="ECO:0000313" key="12">
    <source>
        <dbReference type="EMBL" id="KAA8527105.1"/>
    </source>
</evidence>
<dbReference type="Gene3D" id="1.10.8.430">
    <property type="entry name" value="Helical domain of apoptotic protease-activating factors"/>
    <property type="match status" value="1"/>
</dbReference>
<dbReference type="InterPro" id="IPR058922">
    <property type="entry name" value="WHD_DRP"/>
</dbReference>
<organism evidence="12 13">
    <name type="scientific">Nyssa sinensis</name>
    <dbReference type="NCBI Taxonomy" id="561372"/>
    <lineage>
        <taxon>Eukaryota</taxon>
        <taxon>Viridiplantae</taxon>
        <taxon>Streptophyta</taxon>
        <taxon>Embryophyta</taxon>
        <taxon>Tracheophyta</taxon>
        <taxon>Spermatophyta</taxon>
        <taxon>Magnoliopsida</taxon>
        <taxon>eudicotyledons</taxon>
        <taxon>Gunneridae</taxon>
        <taxon>Pentapetalae</taxon>
        <taxon>asterids</taxon>
        <taxon>Cornales</taxon>
        <taxon>Nyssaceae</taxon>
        <taxon>Nyssa</taxon>
    </lineage>
</organism>
<keyword evidence="4" id="KW-0547">Nucleotide-binding</keyword>
<dbReference type="FunFam" id="1.10.10.10:FF:000322">
    <property type="entry name" value="Probable disease resistance protein At1g63360"/>
    <property type="match status" value="1"/>
</dbReference>
<evidence type="ECO:0000256" key="2">
    <source>
        <dbReference type="ARBA" id="ARBA00022614"/>
    </source>
</evidence>
<evidence type="ECO:0000256" key="7">
    <source>
        <dbReference type="SAM" id="SignalP"/>
    </source>
</evidence>
<dbReference type="GO" id="GO:0098542">
    <property type="term" value="P:defense response to other organism"/>
    <property type="evidence" value="ECO:0007669"/>
    <property type="project" value="TreeGrafter"/>
</dbReference>
<accession>A0A5J5A7P2</accession>
<evidence type="ECO:0000256" key="3">
    <source>
        <dbReference type="ARBA" id="ARBA00022737"/>
    </source>
</evidence>
<dbReference type="InterPro" id="IPR027417">
    <property type="entry name" value="P-loop_NTPase"/>
</dbReference>
<evidence type="ECO:0008006" key="14">
    <source>
        <dbReference type="Google" id="ProtNLM"/>
    </source>
</evidence>
<feature type="domain" description="Disease resistance R13L4/SHOC-2-like LRR" evidence="11">
    <location>
        <begin position="545"/>
        <end position="870"/>
    </location>
</feature>
<dbReference type="InterPro" id="IPR032675">
    <property type="entry name" value="LRR_dom_sf"/>
</dbReference>
<dbReference type="GO" id="GO:0043531">
    <property type="term" value="F:ADP binding"/>
    <property type="evidence" value="ECO:0007669"/>
    <property type="project" value="InterPro"/>
</dbReference>
<dbReference type="InterPro" id="IPR038005">
    <property type="entry name" value="RX-like_CC"/>
</dbReference>
<dbReference type="Pfam" id="PF18052">
    <property type="entry name" value="Rx_N"/>
    <property type="match status" value="1"/>
</dbReference>
<evidence type="ECO:0000256" key="6">
    <source>
        <dbReference type="ARBA" id="ARBA00022840"/>
    </source>
</evidence>
<dbReference type="Pfam" id="PF23559">
    <property type="entry name" value="WHD_DRP"/>
    <property type="match status" value="1"/>
</dbReference>
<dbReference type="InterPro" id="IPR036388">
    <property type="entry name" value="WH-like_DNA-bd_sf"/>
</dbReference>
<dbReference type="Gene3D" id="3.40.50.300">
    <property type="entry name" value="P-loop containing nucleotide triphosphate hydrolases"/>
    <property type="match status" value="1"/>
</dbReference>
<evidence type="ECO:0000259" key="9">
    <source>
        <dbReference type="Pfam" id="PF18052"/>
    </source>
</evidence>
<name>A0A5J5A7P2_9ASTE</name>
<dbReference type="PANTHER" id="PTHR23155">
    <property type="entry name" value="DISEASE RESISTANCE PROTEIN RP"/>
    <property type="match status" value="1"/>
</dbReference>
<dbReference type="Proteomes" id="UP000325577">
    <property type="component" value="Linkage Group LG3"/>
</dbReference>
<keyword evidence="6" id="KW-0067">ATP-binding</keyword>
<dbReference type="Pfam" id="PF00931">
    <property type="entry name" value="NB-ARC"/>
    <property type="match status" value="1"/>
</dbReference>
<gene>
    <name evidence="12" type="ORF">F0562_008666</name>
</gene>